<keyword evidence="5 8" id="KW-0378">Hydrolase</keyword>
<dbReference type="GO" id="GO:0005829">
    <property type="term" value="C:cytosol"/>
    <property type="evidence" value="ECO:0007669"/>
    <property type="project" value="TreeGrafter"/>
</dbReference>
<dbReference type="PANTHER" id="PTHR11271">
    <property type="entry name" value="GUANINE DEAMINASE"/>
    <property type="match status" value="1"/>
</dbReference>
<dbReference type="GO" id="GO:0006147">
    <property type="term" value="P:guanine catabolic process"/>
    <property type="evidence" value="ECO:0007669"/>
    <property type="project" value="UniProtKB-UniRule"/>
</dbReference>
<name>K6UKS1_9MICO</name>
<dbReference type="NCBIfam" id="NF006679">
    <property type="entry name" value="PRK09228.1"/>
    <property type="match status" value="1"/>
</dbReference>
<evidence type="ECO:0000256" key="2">
    <source>
        <dbReference type="ARBA" id="ARBA00006745"/>
    </source>
</evidence>
<gene>
    <name evidence="11" type="primary">guaD</name>
    <name evidence="11" type="ORF">AUCHE_02_00050</name>
</gene>
<evidence type="ECO:0000259" key="10">
    <source>
        <dbReference type="Pfam" id="PF01979"/>
    </source>
</evidence>
<dbReference type="Gene3D" id="2.30.40.10">
    <property type="entry name" value="Urease, subunit C, domain 1"/>
    <property type="match status" value="1"/>
</dbReference>
<dbReference type="Proteomes" id="UP000008495">
    <property type="component" value="Unassembled WGS sequence"/>
</dbReference>
<comment type="catalytic activity">
    <reaction evidence="8">
        <text>guanine + H2O + H(+) = xanthine + NH4(+)</text>
        <dbReference type="Rhea" id="RHEA:14665"/>
        <dbReference type="ChEBI" id="CHEBI:15377"/>
        <dbReference type="ChEBI" id="CHEBI:15378"/>
        <dbReference type="ChEBI" id="CHEBI:16235"/>
        <dbReference type="ChEBI" id="CHEBI:17712"/>
        <dbReference type="ChEBI" id="CHEBI:28938"/>
        <dbReference type="EC" id="3.5.4.3"/>
    </reaction>
</comment>
<dbReference type="EC" id="3.5.4.3" evidence="3 7"/>
<dbReference type="RefSeq" id="WP_006501397.1">
    <property type="nucleotide sequence ID" value="NZ_BAGZ01000002.1"/>
</dbReference>
<dbReference type="GO" id="GO:0008270">
    <property type="term" value="F:zinc ion binding"/>
    <property type="evidence" value="ECO:0007669"/>
    <property type="project" value="UniProtKB-UniRule"/>
</dbReference>
<dbReference type="SUPFAM" id="SSF51556">
    <property type="entry name" value="Metallo-dependent hydrolases"/>
    <property type="match status" value="1"/>
</dbReference>
<evidence type="ECO:0000313" key="12">
    <source>
        <dbReference type="Proteomes" id="UP000008495"/>
    </source>
</evidence>
<protein>
    <recommendedName>
        <fullName evidence="3 7">Guanine deaminase</fullName>
        <shortName evidence="8">Guanase</shortName>
        <ecNumber evidence="3 7">3.5.4.3</ecNumber>
    </recommendedName>
    <alternativeName>
        <fullName evidence="8">Guanine aminohydrolase</fullName>
    </alternativeName>
</protein>
<evidence type="ECO:0000256" key="6">
    <source>
        <dbReference type="ARBA" id="ARBA00022833"/>
    </source>
</evidence>
<dbReference type="eggNOG" id="COG0402">
    <property type="taxonomic scope" value="Bacteria"/>
</dbReference>
<dbReference type="InterPro" id="IPR014311">
    <property type="entry name" value="Guanine_deaminase"/>
</dbReference>
<comment type="function">
    <text evidence="8">Catalyzes the hydrolytic deamination of guanine, producing xanthine and ammonia.</text>
</comment>
<dbReference type="UniPathway" id="UPA00603">
    <property type="reaction ID" value="UER00660"/>
</dbReference>
<dbReference type="PANTHER" id="PTHR11271:SF6">
    <property type="entry name" value="GUANINE DEAMINASE"/>
    <property type="match status" value="1"/>
</dbReference>
<evidence type="ECO:0000256" key="3">
    <source>
        <dbReference type="ARBA" id="ARBA00012781"/>
    </source>
</evidence>
<dbReference type="NCBIfam" id="TIGR02967">
    <property type="entry name" value="guan_deamin"/>
    <property type="match status" value="1"/>
</dbReference>
<dbReference type="InterPro" id="IPR051607">
    <property type="entry name" value="Metallo-dep_hydrolases"/>
</dbReference>
<dbReference type="InterPro" id="IPR006680">
    <property type="entry name" value="Amidohydro-rel"/>
</dbReference>
<keyword evidence="6 8" id="KW-0862">Zinc</keyword>
<dbReference type="AlphaFoldDB" id="K6UKS1"/>
<comment type="caution">
    <text evidence="11">The sequence shown here is derived from an EMBL/GenBank/DDBJ whole genome shotgun (WGS) entry which is preliminary data.</text>
</comment>
<dbReference type="STRING" id="100225.SAMN05421595_1779"/>
<dbReference type="Gene3D" id="3.20.20.140">
    <property type="entry name" value="Metal-dependent hydrolases"/>
    <property type="match status" value="1"/>
</dbReference>
<keyword evidence="12" id="KW-1185">Reference proteome</keyword>
<sequence>MSETALRGPYLTFEADPFVDDSSRSVRYESDGLIVLAAGQIVDCGPARPLLRTLPPETVIHHYPGRLILPGFVDTHVHFPQSRMIASYGAQLVDWLNTYTFPTELAFASPERCRTDADFFLDELLRNGTTCATSYSTVFPASVDALFAAAEERGGMRIRTGKMCMDRHAPPGLCDTPERAYTESAELIGRWHGRGRADYVISPRFAPTSTEAQLEAVQALADDYPDLAVQTHLSENLREIAWVRELFPGARNYTEVYDRYGLLRPGSILGHGVHLDADELALLAERGATIAHCPTSNFFLGSGIFDLIRTRQGAHPVAVGIGSDVGAGTSFSLLSTLAEAYKAAQLHDRSISPEQLIYLATAGGADAIGLGERIGRIRPGYDGDLVVLDPAATPLLRARTAQADHLADLLFAMIVLGDDRTVQATYVGGRKWHDRDRVEPPRPPGEGQRREVPQIVADPITRVPS</sequence>
<organism evidence="11 12">
    <name type="scientific">Austwickia chelonae NBRC 105200</name>
    <dbReference type="NCBI Taxonomy" id="1184607"/>
    <lineage>
        <taxon>Bacteria</taxon>
        <taxon>Bacillati</taxon>
        <taxon>Actinomycetota</taxon>
        <taxon>Actinomycetes</taxon>
        <taxon>Micrococcales</taxon>
        <taxon>Dermatophilaceae</taxon>
        <taxon>Austwickia</taxon>
    </lineage>
</organism>
<dbReference type="Pfam" id="PF01979">
    <property type="entry name" value="Amidohydro_1"/>
    <property type="match status" value="1"/>
</dbReference>
<dbReference type="SUPFAM" id="SSF51338">
    <property type="entry name" value="Composite domain of metallo-dependent hydrolases"/>
    <property type="match status" value="1"/>
</dbReference>
<dbReference type="OrthoDB" id="3189065at2"/>
<evidence type="ECO:0000256" key="8">
    <source>
        <dbReference type="RuleBase" id="RU366009"/>
    </source>
</evidence>
<evidence type="ECO:0000256" key="9">
    <source>
        <dbReference type="SAM" id="MobiDB-lite"/>
    </source>
</evidence>
<proteinExistence type="inferred from homology"/>
<evidence type="ECO:0000313" key="11">
    <source>
        <dbReference type="EMBL" id="GAB76646.1"/>
    </source>
</evidence>
<evidence type="ECO:0000256" key="4">
    <source>
        <dbReference type="ARBA" id="ARBA00022723"/>
    </source>
</evidence>
<comment type="cofactor">
    <cofactor evidence="8">
        <name>Zn(2+)</name>
        <dbReference type="ChEBI" id="CHEBI:29105"/>
    </cofactor>
    <text evidence="8">Binds 1 zinc ion per subunit.</text>
</comment>
<feature type="region of interest" description="Disordered" evidence="9">
    <location>
        <begin position="433"/>
        <end position="465"/>
    </location>
</feature>
<dbReference type="GO" id="GO:0008892">
    <property type="term" value="F:guanine deaminase activity"/>
    <property type="evidence" value="ECO:0007669"/>
    <property type="project" value="UniProtKB-UniRule"/>
</dbReference>
<evidence type="ECO:0000256" key="7">
    <source>
        <dbReference type="NCBIfam" id="TIGR02967"/>
    </source>
</evidence>
<dbReference type="InterPro" id="IPR032466">
    <property type="entry name" value="Metal_Hydrolase"/>
</dbReference>
<accession>K6UKS1</accession>
<keyword evidence="4 8" id="KW-0479">Metal-binding</keyword>
<evidence type="ECO:0000256" key="5">
    <source>
        <dbReference type="ARBA" id="ARBA00022801"/>
    </source>
</evidence>
<reference evidence="11 12" key="1">
    <citation type="submission" date="2012-08" db="EMBL/GenBank/DDBJ databases">
        <title>Whole genome shotgun sequence of Austwickia chelonae NBRC 105200.</title>
        <authorList>
            <person name="Yoshida I."/>
            <person name="Hosoyama A."/>
            <person name="Tsuchikane K."/>
            <person name="Katsumata H."/>
            <person name="Ando Y."/>
            <person name="Ohji S."/>
            <person name="Hamada M."/>
            <person name="Tamura T."/>
            <person name="Yamazoe A."/>
            <person name="Yamazaki S."/>
            <person name="Fujita N."/>
        </authorList>
    </citation>
    <scope>NUCLEOTIDE SEQUENCE [LARGE SCALE GENOMIC DNA]</scope>
    <source>
        <strain evidence="11 12">NBRC 105200</strain>
    </source>
</reference>
<evidence type="ECO:0000256" key="1">
    <source>
        <dbReference type="ARBA" id="ARBA00004984"/>
    </source>
</evidence>
<dbReference type="InterPro" id="IPR011059">
    <property type="entry name" value="Metal-dep_hydrolase_composite"/>
</dbReference>
<feature type="domain" description="Amidohydrolase-related" evidence="10">
    <location>
        <begin position="68"/>
        <end position="430"/>
    </location>
</feature>
<comment type="similarity">
    <text evidence="2 8">Belongs to the metallo-dependent hydrolases superfamily. ATZ/TRZ family.</text>
</comment>
<comment type="pathway">
    <text evidence="1 8">Purine metabolism; guanine degradation; xanthine from guanine: step 1/1.</text>
</comment>
<dbReference type="EMBL" id="BAGZ01000002">
    <property type="protein sequence ID" value="GAB76646.1"/>
    <property type="molecule type" value="Genomic_DNA"/>
</dbReference>